<reference evidence="2" key="1">
    <citation type="submission" date="2020-05" db="EMBL/GenBank/DDBJ databases">
        <title>Mycena genomes resolve the evolution of fungal bioluminescence.</title>
        <authorList>
            <person name="Tsai I.J."/>
        </authorList>
    </citation>
    <scope>NUCLEOTIDE SEQUENCE</scope>
    <source>
        <strain evidence="2">CCC161011</strain>
    </source>
</reference>
<dbReference type="Proteomes" id="UP000620124">
    <property type="component" value="Unassembled WGS sequence"/>
</dbReference>
<feature type="compositionally biased region" description="Low complexity" evidence="1">
    <location>
        <begin position="309"/>
        <end position="324"/>
    </location>
</feature>
<proteinExistence type="predicted"/>
<feature type="region of interest" description="Disordered" evidence="1">
    <location>
        <begin position="267"/>
        <end position="324"/>
    </location>
</feature>
<comment type="caution">
    <text evidence="2">The sequence shown here is derived from an EMBL/GenBank/DDBJ whole genome shotgun (WGS) entry which is preliminary data.</text>
</comment>
<accession>A0A8H6YMA4</accession>
<sequence length="324" mass="36495">MTITVPLSALATSLEDIDAPLTTKYLFPQNDTRLHRHMEYLWGLDIYGIDPAHERSVVHIRKSMEAPFPSGTGSWTLVPTEETLAAMESLQKRNLSVPIRERKCFLTEFSATEYEYIFVPLHAEVDFFILRPGQTPQRFSAPYNGFPRVTSGANPFFVTFEAQFKIPPFFDASISEAWDRLFGDVTMFWFGGALPEDFLLSCYPETLISESEDGSEPAAPLGGHESKSGSDETIMTPIDEEGPSPAPDKEAFVFDWVRRDANRPHERLIVPPLPPTPRGDRTRRVNLKDTPQWRTETKRGKAHSERLFTPSTGQTTPSTPQATS</sequence>
<keyword evidence="3" id="KW-1185">Reference proteome</keyword>
<organism evidence="2 3">
    <name type="scientific">Mycena venus</name>
    <dbReference type="NCBI Taxonomy" id="2733690"/>
    <lineage>
        <taxon>Eukaryota</taxon>
        <taxon>Fungi</taxon>
        <taxon>Dikarya</taxon>
        <taxon>Basidiomycota</taxon>
        <taxon>Agaricomycotina</taxon>
        <taxon>Agaricomycetes</taxon>
        <taxon>Agaricomycetidae</taxon>
        <taxon>Agaricales</taxon>
        <taxon>Marasmiineae</taxon>
        <taxon>Mycenaceae</taxon>
        <taxon>Mycena</taxon>
    </lineage>
</organism>
<gene>
    <name evidence="2" type="ORF">MVEN_00507000</name>
</gene>
<feature type="compositionally biased region" description="Basic and acidic residues" evidence="1">
    <location>
        <begin position="278"/>
        <end position="287"/>
    </location>
</feature>
<feature type="region of interest" description="Disordered" evidence="1">
    <location>
        <begin position="210"/>
        <end position="248"/>
    </location>
</feature>
<name>A0A8H6YMA4_9AGAR</name>
<evidence type="ECO:0000313" key="3">
    <source>
        <dbReference type="Proteomes" id="UP000620124"/>
    </source>
</evidence>
<dbReference type="EMBL" id="JACAZI010000004">
    <property type="protein sequence ID" value="KAF7361637.1"/>
    <property type="molecule type" value="Genomic_DNA"/>
</dbReference>
<evidence type="ECO:0000313" key="2">
    <source>
        <dbReference type="EMBL" id="KAF7361637.1"/>
    </source>
</evidence>
<feature type="compositionally biased region" description="Basic and acidic residues" evidence="1">
    <location>
        <begin position="295"/>
        <end position="306"/>
    </location>
</feature>
<protein>
    <submittedName>
        <fullName evidence="2">Uncharacterized protein</fullName>
    </submittedName>
</protein>
<evidence type="ECO:0000256" key="1">
    <source>
        <dbReference type="SAM" id="MobiDB-lite"/>
    </source>
</evidence>
<dbReference type="AlphaFoldDB" id="A0A8H6YMA4"/>
<dbReference type="OrthoDB" id="2953449at2759"/>